<gene>
    <name evidence="1" type="ORF">DW783_14685</name>
</gene>
<sequence>MSNYVEEYISIEEFYTLQQWRIPYTGFIKGVGYTYPQYDAVEFPLDWSVPNLMWQNYLPHPLAIQIIDTSPEAIFKSMNYSEQDILDCIKRDNENKTITFTIGSNSITVPSENYQIRMKIDDLDGSVKIGIKDNITGNLMLERISFCDILEKEQKQTYNNQKEFSDRITKDFLIDTAISGIDISADWAYDIMLDRGKYMPYNTRTITGKWVRLQKTGDIVIRSKWWNFTTNAKNLNYLRIGGKILGTAGTVITLGKAIKDVGSDANVKTVSSLITKSAIVGLAFIPVYGWAIALTAGIAEGLYGDEFYDWINELAN</sequence>
<organism evidence="1 2">
    <name type="scientific">Phocaeicola vulgatus</name>
    <name type="common">Bacteroides vulgatus</name>
    <dbReference type="NCBI Taxonomy" id="821"/>
    <lineage>
        <taxon>Bacteria</taxon>
        <taxon>Pseudomonadati</taxon>
        <taxon>Bacteroidota</taxon>
        <taxon>Bacteroidia</taxon>
        <taxon>Bacteroidales</taxon>
        <taxon>Bacteroidaceae</taxon>
        <taxon>Phocaeicola</taxon>
    </lineage>
</organism>
<evidence type="ECO:0000313" key="2">
    <source>
        <dbReference type="Proteomes" id="UP000283429"/>
    </source>
</evidence>
<dbReference type="AlphaFoldDB" id="A0A414H351"/>
<reference evidence="1 2" key="1">
    <citation type="submission" date="2018-08" db="EMBL/GenBank/DDBJ databases">
        <title>A genome reference for cultivated species of the human gut microbiota.</title>
        <authorList>
            <person name="Zou Y."/>
            <person name="Xue W."/>
            <person name="Luo G."/>
        </authorList>
    </citation>
    <scope>NUCLEOTIDE SEQUENCE [LARGE SCALE GENOMIC DNA]</scope>
    <source>
        <strain evidence="1 2">AM30-40</strain>
    </source>
</reference>
<dbReference type="RefSeq" id="WP_118171026.1">
    <property type="nucleotide sequence ID" value="NZ_QSJM01000046.1"/>
</dbReference>
<name>A0A414H351_PHOVU</name>
<evidence type="ECO:0000313" key="1">
    <source>
        <dbReference type="EMBL" id="RHD77635.1"/>
    </source>
</evidence>
<protein>
    <submittedName>
        <fullName evidence="1">Uncharacterized protein</fullName>
    </submittedName>
</protein>
<dbReference type="Proteomes" id="UP000283429">
    <property type="component" value="Unassembled WGS sequence"/>
</dbReference>
<dbReference type="EMBL" id="QSJM01000046">
    <property type="protein sequence ID" value="RHD77635.1"/>
    <property type="molecule type" value="Genomic_DNA"/>
</dbReference>
<proteinExistence type="predicted"/>
<comment type="caution">
    <text evidence="1">The sequence shown here is derived from an EMBL/GenBank/DDBJ whole genome shotgun (WGS) entry which is preliminary data.</text>
</comment>
<accession>A0A414H351</accession>